<evidence type="ECO:0000259" key="17">
    <source>
        <dbReference type="PROSITE" id="PS50014"/>
    </source>
</evidence>
<evidence type="ECO:0000256" key="8">
    <source>
        <dbReference type="ARBA" id="ARBA00023015"/>
    </source>
</evidence>
<dbReference type="InterPro" id="IPR037966">
    <property type="entry name" value="Brd8_Bromo_dom"/>
</dbReference>
<evidence type="ECO:0000256" key="5">
    <source>
        <dbReference type="ARBA" id="ARBA00022843"/>
    </source>
</evidence>
<keyword evidence="12" id="KW-0539">Nucleus</keyword>
<evidence type="ECO:0000256" key="1">
    <source>
        <dbReference type="ARBA" id="ARBA00004123"/>
    </source>
</evidence>
<dbReference type="Proteomes" id="UP001318040">
    <property type="component" value="Chromosome 11"/>
</dbReference>
<evidence type="ECO:0000256" key="6">
    <source>
        <dbReference type="ARBA" id="ARBA00022853"/>
    </source>
</evidence>
<keyword evidence="2" id="KW-1017">Isopeptide bond</keyword>
<dbReference type="SMART" id="SM00297">
    <property type="entry name" value="BROMO"/>
    <property type="match status" value="1"/>
</dbReference>
<dbReference type="PROSITE" id="PS50014">
    <property type="entry name" value="BROMODOMAIN_2"/>
    <property type="match status" value="1"/>
</dbReference>
<feature type="compositionally biased region" description="Polar residues" evidence="16">
    <location>
        <begin position="943"/>
        <end position="972"/>
    </location>
</feature>
<dbReference type="Gene3D" id="1.20.920.10">
    <property type="entry name" value="Bromodomain-like"/>
    <property type="match status" value="1"/>
</dbReference>
<dbReference type="FunFam" id="1.20.920.10:FF:000016">
    <property type="entry name" value="bromodomain-containing protein 8 isoform X1"/>
    <property type="match status" value="1"/>
</dbReference>
<dbReference type="PRINTS" id="PR00503">
    <property type="entry name" value="BROMODOMAIN"/>
</dbReference>
<comment type="subcellular location">
    <subcellularLocation>
        <location evidence="1">Nucleus</location>
    </subcellularLocation>
</comment>
<evidence type="ECO:0000313" key="19">
    <source>
        <dbReference type="RefSeq" id="XP_032808226.1"/>
    </source>
</evidence>
<dbReference type="PANTHER" id="PTHR15398">
    <property type="entry name" value="BROMODOMAIN-CONTAINING PROTEIN 8"/>
    <property type="match status" value="1"/>
</dbReference>
<evidence type="ECO:0000256" key="7">
    <source>
        <dbReference type="ARBA" id="ARBA00022990"/>
    </source>
</evidence>
<dbReference type="InterPro" id="IPR001487">
    <property type="entry name" value="Bromodomain"/>
</dbReference>
<feature type="compositionally biased region" description="Low complexity" evidence="16">
    <location>
        <begin position="864"/>
        <end position="880"/>
    </location>
</feature>
<dbReference type="GO" id="GO:0006325">
    <property type="term" value="P:chromatin organization"/>
    <property type="evidence" value="ECO:0007669"/>
    <property type="project" value="UniProtKB-KW"/>
</dbReference>
<feature type="domain" description="Bromo" evidence="17">
    <location>
        <begin position="998"/>
        <end position="1068"/>
    </location>
</feature>
<evidence type="ECO:0000256" key="15">
    <source>
        <dbReference type="SAM" id="Coils"/>
    </source>
</evidence>
<evidence type="ECO:0000256" key="14">
    <source>
        <dbReference type="PROSITE-ProRule" id="PRU00035"/>
    </source>
</evidence>
<feature type="region of interest" description="Disordered" evidence="16">
    <location>
        <begin position="684"/>
        <end position="716"/>
    </location>
</feature>
<dbReference type="GO" id="GO:0035267">
    <property type="term" value="C:NuA4 histone acetyltransferase complex"/>
    <property type="evidence" value="ECO:0007669"/>
    <property type="project" value="TreeGrafter"/>
</dbReference>
<evidence type="ECO:0000256" key="11">
    <source>
        <dbReference type="ARBA" id="ARBA00023163"/>
    </source>
</evidence>
<keyword evidence="11" id="KW-0804">Transcription</keyword>
<feature type="compositionally biased region" description="Basic and acidic residues" evidence="16">
    <location>
        <begin position="847"/>
        <end position="861"/>
    </location>
</feature>
<dbReference type="KEGG" id="pmrn:116941340"/>
<gene>
    <name evidence="19" type="primary">BRD8</name>
</gene>
<evidence type="ECO:0000256" key="10">
    <source>
        <dbReference type="ARBA" id="ARBA00023117"/>
    </source>
</evidence>
<dbReference type="CDD" id="cd05507">
    <property type="entry name" value="Bromo_brd8_like"/>
    <property type="match status" value="1"/>
</dbReference>
<dbReference type="AlphaFoldDB" id="A0AAJ7SYY4"/>
<feature type="compositionally biased region" description="Low complexity" evidence="16">
    <location>
        <begin position="762"/>
        <end position="772"/>
    </location>
</feature>
<keyword evidence="6" id="KW-0156">Chromatin regulator</keyword>
<keyword evidence="8" id="KW-0805">Transcription regulation</keyword>
<evidence type="ECO:0000256" key="16">
    <source>
        <dbReference type="SAM" id="MobiDB-lite"/>
    </source>
</evidence>
<evidence type="ECO:0000313" key="18">
    <source>
        <dbReference type="Proteomes" id="UP001318040"/>
    </source>
</evidence>
<feature type="coiled-coil region" evidence="15">
    <location>
        <begin position="99"/>
        <end position="170"/>
    </location>
</feature>
<protein>
    <recommendedName>
        <fullName evidence="13">Bromodomain-containing protein 8</fullName>
    </recommendedName>
</protein>
<keyword evidence="3" id="KW-0597">Phosphoprotein</keyword>
<keyword evidence="9 15" id="KW-0175">Coiled coil</keyword>
<accession>A0AAJ7SYY4</accession>
<evidence type="ECO:0000256" key="2">
    <source>
        <dbReference type="ARBA" id="ARBA00022499"/>
    </source>
</evidence>
<feature type="compositionally biased region" description="Polar residues" evidence="16">
    <location>
        <begin position="189"/>
        <end position="198"/>
    </location>
</feature>
<dbReference type="InterPro" id="IPR036427">
    <property type="entry name" value="Bromodomain-like_sf"/>
</dbReference>
<evidence type="ECO:0000256" key="12">
    <source>
        <dbReference type="ARBA" id="ARBA00023242"/>
    </source>
</evidence>
<keyword evidence="18" id="KW-1185">Reference proteome</keyword>
<feature type="compositionally biased region" description="Polar residues" evidence="16">
    <location>
        <begin position="800"/>
        <end position="809"/>
    </location>
</feature>
<dbReference type="SUPFAM" id="SSF47370">
    <property type="entry name" value="Bromodomain"/>
    <property type="match status" value="1"/>
</dbReference>
<keyword evidence="5" id="KW-0832">Ubl conjugation</keyword>
<keyword evidence="7" id="KW-0007">Acetylation</keyword>
<dbReference type="Pfam" id="PF00439">
    <property type="entry name" value="Bromodomain"/>
    <property type="match status" value="1"/>
</dbReference>
<name>A0AAJ7SYY4_PETMA</name>
<evidence type="ECO:0000256" key="13">
    <source>
        <dbReference type="ARBA" id="ARBA00070695"/>
    </source>
</evidence>
<keyword evidence="10 14" id="KW-0103">Bromodomain</keyword>
<dbReference type="RefSeq" id="XP_032808226.1">
    <property type="nucleotide sequence ID" value="XM_032952335.1"/>
</dbReference>
<evidence type="ECO:0000256" key="4">
    <source>
        <dbReference type="ARBA" id="ARBA00022604"/>
    </source>
</evidence>
<feature type="region of interest" description="Disordered" evidence="16">
    <location>
        <begin position="936"/>
        <end position="974"/>
    </location>
</feature>
<reference evidence="19" key="1">
    <citation type="submission" date="2025-08" db="UniProtKB">
        <authorList>
            <consortium name="RefSeq"/>
        </authorList>
    </citation>
    <scope>IDENTIFICATION</scope>
    <source>
        <tissue evidence="19">Sperm</tissue>
    </source>
</reference>
<organism evidence="18 19">
    <name type="scientific">Petromyzon marinus</name>
    <name type="common">Sea lamprey</name>
    <dbReference type="NCBI Taxonomy" id="7757"/>
    <lineage>
        <taxon>Eukaryota</taxon>
        <taxon>Metazoa</taxon>
        <taxon>Chordata</taxon>
        <taxon>Craniata</taxon>
        <taxon>Vertebrata</taxon>
        <taxon>Cyclostomata</taxon>
        <taxon>Hyperoartia</taxon>
        <taxon>Petromyzontiformes</taxon>
        <taxon>Petromyzontidae</taxon>
        <taxon>Petromyzon</taxon>
    </lineage>
</organism>
<feature type="compositionally biased region" description="Basic residues" evidence="16">
    <location>
        <begin position="889"/>
        <end position="902"/>
    </location>
</feature>
<feature type="region of interest" description="Disordered" evidence="16">
    <location>
        <begin position="737"/>
        <end position="902"/>
    </location>
</feature>
<dbReference type="CTD" id="10902"/>
<keyword evidence="4" id="KW-0341">Growth regulation</keyword>
<evidence type="ECO:0000256" key="9">
    <source>
        <dbReference type="ARBA" id="ARBA00023054"/>
    </source>
</evidence>
<feature type="region of interest" description="Disordered" evidence="16">
    <location>
        <begin position="189"/>
        <end position="208"/>
    </location>
</feature>
<evidence type="ECO:0000256" key="3">
    <source>
        <dbReference type="ARBA" id="ARBA00022553"/>
    </source>
</evidence>
<proteinExistence type="predicted"/>
<sequence>MAGPGPSKHKLQNVGPQEEWSIREKLCLASSVMRSGDQNWVSVSRAIKPFAEPGRPPDWFSQKHCASQYSELLETTETPKRKRGERGEVVETIEDVIVKKLTVERIEELTKSIRDIQDRYKKLKHELELVQNGQLDHNLHEIWNDIVARKKQDEEEAEAKRKAVEEAYQARMAIKNASKRPLASIRTLSADPTTSGLDSPSPDVASGSDVVMAQPPLGGITVMTPAVSSPVTSTPTAAPGVDDSLAKKAANIGVQKPSPPQSPLTELLRKNGIPSFGTVTSEKCGEGTFGETGIEADTVPLHEMPITPSPIHTIIPGPPSAVAPTLSKLLESGLSAVPIPATIAVFQTPPMEAPAVALRIPEIPEPSPVLKQAQEEAGKVLANESDIQMSVTVVGQRLLLPCESNAHVTVVTAPPAVEAPAAEMAPQEVNAAALTTDATAAASAPAVTVAEEIPQPKSELTPPALPKAEQVVPEAARVEVQPLAEVLTEQPQVEEVVVESLQQALMPQVEEEAAMEVVEMGDGDGDVLGEMEDGEQDIDIPLGSEEEKALLEEQSPPSHPEIQIAQEEEGMAKEIFSTPPETPAPMPAPMTTPMPTLISTPISTPIPTSTPLPIPTPMPTPIPTHVATPIVTPVATPMPTPMATPMPTPMATPMPTPMATPIPTLMSTPTPTPMPTLIPTPMPTPMPTPARDTSPTPLPTPSQEELKPSLVQPFMPPPEVKEEIAVDAGKLSPHVEPVPQVTCEAADPPAEQLASPKVQAHTSPQPTSPVTQPKDETEIQAADPATEGVVEDVEQRKNEQPNLEATAQTEPLVDVENKREDTTEASEEVETHQIPDIVPEEEEDDEVTVKKDEPDPEETKQEQAVPSDPASPASSTSSKVPSEDTPLGIRRKPGRPNKRSMVKKIVKLQQKEVGSEAGSIEEERSETDILEVMEHGASESEDGSSMHNTLHMPSTSLTDSVPNSPASSQFSIGSEDPEALQAQKIWKKSIMLVWRAAANHKYANVFLQPVTNDIAPGYHSIVHRPMDLSTIKKNIENGAIRTTAEFQRDVMLMFQNAIMYNSSDHDVFHMAVEMQRDVMEHVQQFLATQLIMQTSESSVGAKVLRGRDPAKKQESLEKVHAQTLSHRFAVSRASAFSMSSSRGGSLTQPHVCNYARSNTMHFLCFDFPLQFLNSPVFFALQLSYASLSCKLNVTRRLCLNITESQKKMLCQVLNDSNNSLMPFSLALQQYILKCLRHKLLEQRF</sequence>
<dbReference type="PANTHER" id="PTHR15398:SF4">
    <property type="entry name" value="BROMODOMAIN-CONTAINING PROTEIN 8 ISOFORM X1"/>
    <property type="match status" value="1"/>
</dbReference>
<dbReference type="GO" id="GO:0005634">
    <property type="term" value="C:nucleus"/>
    <property type="evidence" value="ECO:0007669"/>
    <property type="project" value="UniProtKB-SubCell"/>
</dbReference>